<dbReference type="Pfam" id="PF00665">
    <property type="entry name" value="rve"/>
    <property type="match status" value="1"/>
</dbReference>
<dbReference type="InterPro" id="IPR036397">
    <property type="entry name" value="RNaseH_sf"/>
</dbReference>
<proteinExistence type="predicted"/>
<protein>
    <submittedName>
        <fullName evidence="2">Pro-Pol polyprotein</fullName>
    </submittedName>
</protein>
<dbReference type="GO" id="GO:0003676">
    <property type="term" value="F:nucleic acid binding"/>
    <property type="evidence" value="ECO:0007669"/>
    <property type="project" value="InterPro"/>
</dbReference>
<organism evidence="2 3">
    <name type="scientific">Mucuna pruriens</name>
    <name type="common">Velvet bean</name>
    <name type="synonym">Dolichos pruriens</name>
    <dbReference type="NCBI Taxonomy" id="157652"/>
    <lineage>
        <taxon>Eukaryota</taxon>
        <taxon>Viridiplantae</taxon>
        <taxon>Streptophyta</taxon>
        <taxon>Embryophyta</taxon>
        <taxon>Tracheophyta</taxon>
        <taxon>Spermatophyta</taxon>
        <taxon>Magnoliopsida</taxon>
        <taxon>eudicotyledons</taxon>
        <taxon>Gunneridae</taxon>
        <taxon>Pentapetalae</taxon>
        <taxon>rosids</taxon>
        <taxon>fabids</taxon>
        <taxon>Fabales</taxon>
        <taxon>Fabaceae</taxon>
        <taxon>Papilionoideae</taxon>
        <taxon>50 kb inversion clade</taxon>
        <taxon>NPAAA clade</taxon>
        <taxon>indigoferoid/millettioid clade</taxon>
        <taxon>Phaseoleae</taxon>
        <taxon>Mucuna</taxon>
    </lineage>
</organism>
<reference evidence="2" key="1">
    <citation type="submission" date="2018-05" db="EMBL/GenBank/DDBJ databases">
        <title>Draft genome of Mucuna pruriens seed.</title>
        <authorList>
            <person name="Nnadi N.E."/>
            <person name="Vos R."/>
            <person name="Hasami M.H."/>
            <person name="Devisetty U.K."/>
            <person name="Aguiy J.C."/>
        </authorList>
    </citation>
    <scope>NUCLEOTIDE SEQUENCE [LARGE SCALE GENOMIC DNA]</scope>
    <source>
        <strain evidence="2">JCA_2017</strain>
    </source>
</reference>
<evidence type="ECO:0000313" key="2">
    <source>
        <dbReference type="EMBL" id="RDY06429.1"/>
    </source>
</evidence>
<feature type="non-terminal residue" evidence="2">
    <location>
        <position position="1"/>
    </location>
</feature>
<dbReference type="Gene3D" id="3.30.420.10">
    <property type="entry name" value="Ribonuclease H-like superfamily/Ribonuclease H"/>
    <property type="match status" value="2"/>
</dbReference>
<feature type="domain" description="Integrase catalytic" evidence="1">
    <location>
        <begin position="195"/>
        <end position="354"/>
    </location>
</feature>
<evidence type="ECO:0000259" key="1">
    <source>
        <dbReference type="PROSITE" id="PS50994"/>
    </source>
</evidence>
<dbReference type="SUPFAM" id="SSF53098">
    <property type="entry name" value="Ribonuclease H-like"/>
    <property type="match status" value="1"/>
</dbReference>
<dbReference type="EMBL" id="QJKJ01001689">
    <property type="protein sequence ID" value="RDY06429.1"/>
    <property type="molecule type" value="Genomic_DNA"/>
</dbReference>
<gene>
    <name evidence="2" type="primary">pol</name>
    <name evidence="2" type="ORF">CR513_09593</name>
</gene>
<dbReference type="InterPro" id="IPR001584">
    <property type="entry name" value="Integrase_cat-core"/>
</dbReference>
<dbReference type="OrthoDB" id="2016337at2759"/>
<sequence length="481" mass="55958">MRDAKLIPYHDHTMEIGEQFDEISFNYVSRDENQMADALATLSSMLQANESREMTVHVRHQTKMAHCQQIEEAKADDKPWYHDIREYLKKGIYPLGAIENDKRTLRRLVANFFLSGVILYKSSADLTLLHYVDDKEAQEIMEEVHEGNFGTHILRAGYYWSKMELDCCQDVKRCMKCQMYADNIHVAPFSLHNLTSPWPFSMWGLDMIGLIEPKASNGRRFILVAIDYFTKWVEVASYTSVTKSTVVKFIKRDIICRYGLPTHIITDNGTNLNNKMIIELCGQFKIQHHNSTPYHPKMNGAVEVANKNIKRIVQKMVVTYKDWHDMLPYALHGYQTLVHTSTRATPYLLVYGTKAILLIEVDIPFLRILAEAKLDDAEWIQSRLDQLNSIEEKWLTAICHGQLYQRRIKSAFDKKVRPRIFKEGDLVLKKRLPNRDKWAPNYEGPYMVKRAFTGGALMLADFEEQELKHLINLDAIKLFYP</sequence>
<dbReference type="PROSITE" id="PS50994">
    <property type="entry name" value="INTEGRASE"/>
    <property type="match status" value="1"/>
</dbReference>
<name>A0A371HUF6_MUCPR</name>
<dbReference type="PANTHER" id="PTHR48475">
    <property type="entry name" value="RIBONUCLEASE H"/>
    <property type="match status" value="1"/>
</dbReference>
<evidence type="ECO:0000313" key="3">
    <source>
        <dbReference type="Proteomes" id="UP000257109"/>
    </source>
</evidence>
<dbReference type="GO" id="GO:0004523">
    <property type="term" value="F:RNA-DNA hybrid ribonuclease activity"/>
    <property type="evidence" value="ECO:0007669"/>
    <property type="project" value="InterPro"/>
</dbReference>
<dbReference type="GO" id="GO:0015074">
    <property type="term" value="P:DNA integration"/>
    <property type="evidence" value="ECO:0007669"/>
    <property type="project" value="InterPro"/>
</dbReference>
<comment type="caution">
    <text evidence="2">The sequence shown here is derived from an EMBL/GenBank/DDBJ whole genome shotgun (WGS) entry which is preliminary data.</text>
</comment>
<accession>A0A371HUF6</accession>
<keyword evidence="3" id="KW-1185">Reference proteome</keyword>
<dbReference type="AlphaFoldDB" id="A0A371HUF6"/>
<dbReference type="Gene3D" id="1.10.340.70">
    <property type="match status" value="1"/>
</dbReference>
<dbReference type="InterPro" id="IPR012337">
    <property type="entry name" value="RNaseH-like_sf"/>
</dbReference>
<dbReference type="InterPro" id="IPR002156">
    <property type="entry name" value="RNaseH_domain"/>
</dbReference>
<dbReference type="Proteomes" id="UP000257109">
    <property type="component" value="Unassembled WGS sequence"/>
</dbReference>
<dbReference type="Pfam" id="PF13456">
    <property type="entry name" value="RVT_3"/>
    <property type="match status" value="1"/>
</dbReference>
<dbReference type="PANTHER" id="PTHR48475:SF1">
    <property type="entry name" value="RNASE H TYPE-1 DOMAIN-CONTAINING PROTEIN"/>
    <property type="match status" value="1"/>
</dbReference>